<evidence type="ECO:0000256" key="2">
    <source>
        <dbReference type="ARBA" id="ARBA00023235"/>
    </source>
</evidence>
<dbReference type="InterPro" id="IPR004785">
    <property type="entry name" value="RpiB"/>
</dbReference>
<dbReference type="NCBIfam" id="NF004051">
    <property type="entry name" value="PRK05571.1"/>
    <property type="match status" value="1"/>
</dbReference>
<name>A0A1M6EJ55_9FIRM</name>
<dbReference type="SUPFAM" id="SSF89623">
    <property type="entry name" value="Ribose/Galactose isomerase RpiB/AlsB"/>
    <property type="match status" value="1"/>
</dbReference>
<evidence type="ECO:0000313" key="4">
    <source>
        <dbReference type="EMBL" id="SHI85535.1"/>
    </source>
</evidence>
<feature type="active site" description="Proton acceptor" evidence="3">
    <location>
        <position position="64"/>
    </location>
</feature>
<dbReference type="RefSeq" id="WP_149734030.1">
    <property type="nucleotide sequence ID" value="NZ_FQZD01000008.1"/>
</dbReference>
<keyword evidence="5" id="KW-1185">Reference proteome</keyword>
<comment type="similarity">
    <text evidence="1">Belongs to the LacAB/RpiB family.</text>
</comment>
<dbReference type="AlphaFoldDB" id="A0A1M6EJ55"/>
<organism evidence="4 5">
    <name type="scientific">Propionispora hippei DSM 15287</name>
    <dbReference type="NCBI Taxonomy" id="1123003"/>
    <lineage>
        <taxon>Bacteria</taxon>
        <taxon>Bacillati</taxon>
        <taxon>Bacillota</taxon>
        <taxon>Negativicutes</taxon>
        <taxon>Selenomonadales</taxon>
        <taxon>Sporomusaceae</taxon>
        <taxon>Propionispora</taxon>
    </lineage>
</organism>
<dbReference type="InterPro" id="IPR003500">
    <property type="entry name" value="RpiB_LacA_LacB"/>
</dbReference>
<dbReference type="GO" id="GO:0005975">
    <property type="term" value="P:carbohydrate metabolic process"/>
    <property type="evidence" value="ECO:0007669"/>
    <property type="project" value="InterPro"/>
</dbReference>
<proteinExistence type="inferred from homology"/>
<dbReference type="NCBIfam" id="TIGR00689">
    <property type="entry name" value="rpiB_lacA_lacB"/>
    <property type="match status" value="1"/>
</dbReference>
<dbReference type="InterPro" id="IPR051812">
    <property type="entry name" value="SPI_LacAB/RpiB"/>
</dbReference>
<dbReference type="NCBIfam" id="TIGR01120">
    <property type="entry name" value="rpiB"/>
    <property type="match status" value="1"/>
</dbReference>
<reference evidence="4 5" key="1">
    <citation type="submission" date="2016-11" db="EMBL/GenBank/DDBJ databases">
        <authorList>
            <person name="Varghese N."/>
            <person name="Submissions S."/>
        </authorList>
    </citation>
    <scope>NUCLEOTIDE SEQUENCE [LARGE SCALE GENOMIC DNA]</scope>
    <source>
        <strain evidence="4 5">DSM 15287</strain>
    </source>
</reference>
<dbReference type="Gene3D" id="3.40.1400.10">
    <property type="entry name" value="Sugar-phosphate isomerase, RpiB/LacA/LacB"/>
    <property type="match status" value="1"/>
</dbReference>
<dbReference type="PANTHER" id="PTHR43732:SF1">
    <property type="entry name" value="RIBOSE 5-PHOSPHATE ISOMERASE"/>
    <property type="match status" value="1"/>
</dbReference>
<accession>A0A1M6EJ55</accession>
<feature type="active site" description="Proton donor" evidence="3">
    <location>
        <position position="97"/>
    </location>
</feature>
<sequence>MIALGADHGGYQLKNAIKKHLESKGIACKDFGTNSADSVDYPNYALAVANSIKSGECTEGILCCGTGVGISIAANKIDGIRAALVGDVFTAKLTKEHNNSNVLCLGERVIGQGLALMIVDTWLEAGYAGAHHQKRLDLLVELEKNQSC</sequence>
<keyword evidence="2 4" id="KW-0413">Isomerase</keyword>
<dbReference type="PIRSF" id="PIRSF005384">
    <property type="entry name" value="RpiB_LacA_B"/>
    <property type="match status" value="1"/>
</dbReference>
<dbReference type="PANTHER" id="PTHR43732">
    <property type="entry name" value="RIBOSE 5-PHOSPHATE ISOMERASE-RELATED"/>
    <property type="match status" value="1"/>
</dbReference>
<evidence type="ECO:0000256" key="1">
    <source>
        <dbReference type="ARBA" id="ARBA00008754"/>
    </source>
</evidence>
<dbReference type="Proteomes" id="UP000322917">
    <property type="component" value="Unassembled WGS sequence"/>
</dbReference>
<dbReference type="OrthoDB" id="1778624at2"/>
<dbReference type="EMBL" id="FQZD01000008">
    <property type="protein sequence ID" value="SHI85535.1"/>
    <property type="molecule type" value="Genomic_DNA"/>
</dbReference>
<evidence type="ECO:0000256" key="3">
    <source>
        <dbReference type="PIRSR" id="PIRSR005384-1"/>
    </source>
</evidence>
<protein>
    <submittedName>
        <fullName evidence="4">Ribose 5-phosphate isomerase B</fullName>
    </submittedName>
</protein>
<dbReference type="Pfam" id="PF02502">
    <property type="entry name" value="LacAB_rpiB"/>
    <property type="match status" value="1"/>
</dbReference>
<gene>
    <name evidence="4" type="ORF">SAMN02745170_01210</name>
</gene>
<dbReference type="InterPro" id="IPR036569">
    <property type="entry name" value="RpiB_LacA_LacB_sf"/>
</dbReference>
<evidence type="ECO:0000313" key="5">
    <source>
        <dbReference type="Proteomes" id="UP000322917"/>
    </source>
</evidence>
<dbReference type="GO" id="GO:0016861">
    <property type="term" value="F:intramolecular oxidoreductase activity, interconverting aldoses and ketoses"/>
    <property type="evidence" value="ECO:0007669"/>
    <property type="project" value="UniProtKB-ARBA"/>
</dbReference>